<protein>
    <submittedName>
        <fullName evidence="1">Uncharacterized protein</fullName>
    </submittedName>
</protein>
<name>A0A6C0CCM0_9ZZZZ</name>
<proteinExistence type="predicted"/>
<dbReference type="EMBL" id="MN739370">
    <property type="protein sequence ID" value="QHT01375.1"/>
    <property type="molecule type" value="Genomic_DNA"/>
</dbReference>
<accession>A0A6C0CCM0</accession>
<organism evidence="1">
    <name type="scientific">viral metagenome</name>
    <dbReference type="NCBI Taxonomy" id="1070528"/>
    <lineage>
        <taxon>unclassified sequences</taxon>
        <taxon>metagenomes</taxon>
        <taxon>organismal metagenomes</taxon>
    </lineage>
</organism>
<evidence type="ECO:0000313" key="1">
    <source>
        <dbReference type="EMBL" id="QHT01375.1"/>
    </source>
</evidence>
<sequence length="53" mass="6198">MLLRRIEICMLIQRIIEDACNVAARIVICRRFCMLIQWIVEDTCNVAAKDCNL</sequence>
<reference evidence="1" key="1">
    <citation type="journal article" date="2020" name="Nature">
        <title>Giant virus diversity and host interactions through global metagenomics.</title>
        <authorList>
            <person name="Schulz F."/>
            <person name="Roux S."/>
            <person name="Paez-Espino D."/>
            <person name="Jungbluth S."/>
            <person name="Walsh D.A."/>
            <person name="Denef V.J."/>
            <person name="McMahon K.D."/>
            <person name="Konstantinidis K.T."/>
            <person name="Eloe-Fadrosh E.A."/>
            <person name="Kyrpides N.C."/>
            <person name="Woyke T."/>
        </authorList>
    </citation>
    <scope>NUCLEOTIDE SEQUENCE</scope>
    <source>
        <strain evidence="1">GVMAG-M-3300020192-26</strain>
    </source>
</reference>
<dbReference type="AlphaFoldDB" id="A0A6C0CCM0"/>